<organism evidence="2 3">
    <name type="scientific">Escherichia coli</name>
    <dbReference type="NCBI Taxonomy" id="562"/>
    <lineage>
        <taxon>Bacteria</taxon>
        <taxon>Pseudomonadati</taxon>
        <taxon>Pseudomonadota</taxon>
        <taxon>Gammaproteobacteria</taxon>
        <taxon>Enterobacterales</taxon>
        <taxon>Enterobacteriaceae</taxon>
        <taxon>Escherichia</taxon>
    </lineage>
</organism>
<reference evidence="2 3" key="1">
    <citation type="submission" date="2018-06" db="EMBL/GenBank/DDBJ databases">
        <authorList>
            <consortium name="Pathogen Informatics"/>
            <person name="Doyle S."/>
        </authorList>
    </citation>
    <scope>NUCLEOTIDE SEQUENCE [LARGE SCALE GENOMIC DNA]</scope>
    <source>
        <strain evidence="2 3">NCTC9077</strain>
    </source>
</reference>
<feature type="region of interest" description="Disordered" evidence="1">
    <location>
        <begin position="1"/>
        <end position="51"/>
    </location>
</feature>
<dbReference type="Proteomes" id="UP000254495">
    <property type="component" value="Unassembled WGS sequence"/>
</dbReference>
<proteinExistence type="predicted"/>
<dbReference type="AlphaFoldDB" id="A0A376VDS9"/>
<evidence type="ECO:0000256" key="1">
    <source>
        <dbReference type="SAM" id="MobiDB-lite"/>
    </source>
</evidence>
<protein>
    <submittedName>
        <fullName evidence="2">Uncharacterized protein</fullName>
    </submittedName>
</protein>
<dbReference type="EMBL" id="UGCU01000001">
    <property type="protein sequence ID" value="STJ08748.1"/>
    <property type="molecule type" value="Genomic_DNA"/>
</dbReference>
<feature type="compositionally biased region" description="Basic and acidic residues" evidence="1">
    <location>
        <begin position="29"/>
        <end position="44"/>
    </location>
</feature>
<sequence>MPMDSRACTLAGDQTRGGKAPGLRAAAGECRHAKRGSDKGHRFDIYAGTPV</sequence>
<evidence type="ECO:0000313" key="3">
    <source>
        <dbReference type="Proteomes" id="UP000254495"/>
    </source>
</evidence>
<evidence type="ECO:0000313" key="2">
    <source>
        <dbReference type="EMBL" id="STJ08748.1"/>
    </source>
</evidence>
<name>A0A376VDS9_ECOLX</name>
<accession>A0A376VDS9</accession>
<gene>
    <name evidence="2" type="ORF">NCTC9077_00347</name>
</gene>